<feature type="chain" id="PRO_5046447145" evidence="9">
    <location>
        <begin position="28"/>
        <end position="370"/>
    </location>
</feature>
<keyword evidence="3 11" id="KW-0378">Hydrolase</keyword>
<keyword evidence="12" id="KW-1185">Reference proteome</keyword>
<dbReference type="InterPro" id="IPR018044">
    <property type="entry name" value="Peptidase_S11"/>
</dbReference>
<dbReference type="EC" id="3.4.16.4" evidence="11"/>
<accession>A0ABY5MK62</accession>
<feature type="domain" description="Peptidase S11 D-alanyl-D-alanine carboxypeptidase A N-terminal" evidence="10">
    <location>
        <begin position="27"/>
        <end position="246"/>
    </location>
</feature>
<name>A0ABY5MK62_9HYPH</name>
<evidence type="ECO:0000256" key="1">
    <source>
        <dbReference type="ARBA" id="ARBA00007164"/>
    </source>
</evidence>
<dbReference type="Proteomes" id="UP001342418">
    <property type="component" value="Chromosome"/>
</dbReference>
<evidence type="ECO:0000256" key="8">
    <source>
        <dbReference type="SAM" id="MobiDB-lite"/>
    </source>
</evidence>
<dbReference type="EMBL" id="CP030941">
    <property type="protein sequence ID" value="UUP17157.1"/>
    <property type="molecule type" value="Genomic_DNA"/>
</dbReference>
<keyword evidence="5" id="KW-0573">Peptidoglycan synthesis</keyword>
<comment type="similarity">
    <text evidence="1 7">Belongs to the peptidase S11 family.</text>
</comment>
<evidence type="ECO:0000256" key="6">
    <source>
        <dbReference type="ARBA" id="ARBA00023316"/>
    </source>
</evidence>
<feature type="compositionally biased region" description="Polar residues" evidence="8">
    <location>
        <begin position="277"/>
        <end position="287"/>
    </location>
</feature>
<dbReference type="Pfam" id="PF00768">
    <property type="entry name" value="Peptidase_S11"/>
    <property type="match status" value="1"/>
</dbReference>
<evidence type="ECO:0000256" key="7">
    <source>
        <dbReference type="RuleBase" id="RU004016"/>
    </source>
</evidence>
<evidence type="ECO:0000256" key="2">
    <source>
        <dbReference type="ARBA" id="ARBA00022729"/>
    </source>
</evidence>
<reference evidence="11 12" key="1">
    <citation type="submission" date="2018-07" db="EMBL/GenBank/DDBJ databases">
        <title>Genome sequence of Nitratireductor thuwali#1536.</title>
        <authorList>
            <person name="Michoud G."/>
            <person name="Merlino G."/>
            <person name="Sefrji F.O."/>
            <person name="Daffonchio D."/>
        </authorList>
    </citation>
    <scope>NUCLEOTIDE SEQUENCE [LARGE SCALE GENOMIC DNA]</scope>
    <source>
        <strain evidence="12">Nit1536</strain>
    </source>
</reference>
<organism evidence="11 12">
    <name type="scientific">Nitratireductor thuwali</name>
    <dbReference type="NCBI Taxonomy" id="2267699"/>
    <lineage>
        <taxon>Bacteria</taxon>
        <taxon>Pseudomonadati</taxon>
        <taxon>Pseudomonadota</taxon>
        <taxon>Alphaproteobacteria</taxon>
        <taxon>Hyphomicrobiales</taxon>
        <taxon>Phyllobacteriaceae</taxon>
        <taxon>Nitratireductor</taxon>
    </lineage>
</organism>
<sequence length="370" mass="39589">MRIWLSCKILTAILALALTITALPAFAGPHILFDVKSGKVLSEEDAFRRWYPASITKLMTAYVAFRAVQAGEMQLDSPVRVSKNASQEPPSKMGYPPGSVLTLDNAIKILMVKSANDIATAVAESVGGSENAFVGRMNAEARRLGMTDTRFVNAHGLHSPQQYSTARDLALLVRALRTEFAAYAGYYSIEALSAGDKTLPNYNMLVGRFPGADGMKTGYICASGFNLVATATRNGRTLAAIVLGAFSQVERAEIAASLLDKGFRQSGLAAPTLASLKPTNPQRNTPTDLRPQVCSPEAVAKRNEQRDDEGRLIMTSDLIKPMEREPHAVAVGLGGATGPESTAPRYANVPIPTPRPDYPPRQQAVSAGDG</sequence>
<evidence type="ECO:0000259" key="10">
    <source>
        <dbReference type="Pfam" id="PF00768"/>
    </source>
</evidence>
<dbReference type="PANTHER" id="PTHR21581">
    <property type="entry name" value="D-ALANYL-D-ALANINE CARBOXYPEPTIDASE"/>
    <property type="match status" value="1"/>
</dbReference>
<evidence type="ECO:0000313" key="12">
    <source>
        <dbReference type="Proteomes" id="UP001342418"/>
    </source>
</evidence>
<keyword evidence="6" id="KW-0961">Cell wall biogenesis/degradation</keyword>
<proteinExistence type="inferred from homology"/>
<dbReference type="SUPFAM" id="SSF56601">
    <property type="entry name" value="beta-lactamase/transpeptidase-like"/>
    <property type="match status" value="1"/>
</dbReference>
<evidence type="ECO:0000256" key="4">
    <source>
        <dbReference type="ARBA" id="ARBA00022960"/>
    </source>
</evidence>
<keyword evidence="11" id="KW-0645">Protease</keyword>
<evidence type="ECO:0000313" key="11">
    <source>
        <dbReference type="EMBL" id="UUP17157.1"/>
    </source>
</evidence>
<evidence type="ECO:0000256" key="3">
    <source>
        <dbReference type="ARBA" id="ARBA00022801"/>
    </source>
</evidence>
<dbReference type="PANTHER" id="PTHR21581:SF6">
    <property type="entry name" value="TRAFFICKING PROTEIN PARTICLE COMPLEX SUBUNIT 12"/>
    <property type="match status" value="1"/>
</dbReference>
<dbReference type="InterPro" id="IPR001967">
    <property type="entry name" value="Peptidase_S11_N"/>
</dbReference>
<keyword evidence="2 9" id="KW-0732">Signal</keyword>
<dbReference type="RefSeq" id="WP_338529516.1">
    <property type="nucleotide sequence ID" value="NZ_CP030941.1"/>
</dbReference>
<feature type="region of interest" description="Disordered" evidence="8">
    <location>
        <begin position="272"/>
        <end position="291"/>
    </location>
</feature>
<dbReference type="PRINTS" id="PR00725">
    <property type="entry name" value="DADACBPTASE1"/>
</dbReference>
<keyword evidence="4" id="KW-0133">Cell shape</keyword>
<feature type="signal peptide" evidence="9">
    <location>
        <begin position="1"/>
        <end position="27"/>
    </location>
</feature>
<gene>
    <name evidence="11" type="primary">dacC_1</name>
    <name evidence="11" type="ORF">NTH_01616</name>
</gene>
<dbReference type="InterPro" id="IPR012338">
    <property type="entry name" value="Beta-lactam/transpept-like"/>
</dbReference>
<keyword evidence="11" id="KW-0121">Carboxypeptidase</keyword>
<dbReference type="GO" id="GO:0009002">
    <property type="term" value="F:serine-type D-Ala-D-Ala carboxypeptidase activity"/>
    <property type="evidence" value="ECO:0007669"/>
    <property type="project" value="UniProtKB-EC"/>
</dbReference>
<evidence type="ECO:0000256" key="5">
    <source>
        <dbReference type="ARBA" id="ARBA00022984"/>
    </source>
</evidence>
<evidence type="ECO:0000256" key="9">
    <source>
        <dbReference type="SAM" id="SignalP"/>
    </source>
</evidence>
<dbReference type="Gene3D" id="3.40.710.10">
    <property type="entry name" value="DD-peptidase/beta-lactamase superfamily"/>
    <property type="match status" value="1"/>
</dbReference>
<protein>
    <submittedName>
        <fullName evidence="11">D-alanyl-D-alanine carboxypeptidase DacC</fullName>
        <ecNumber evidence="11">3.4.16.4</ecNumber>
    </submittedName>
</protein>
<feature type="region of interest" description="Disordered" evidence="8">
    <location>
        <begin position="334"/>
        <end position="370"/>
    </location>
</feature>